<feature type="domain" description="Aldehyde dehydrogenase" evidence="3">
    <location>
        <begin position="3"/>
        <end position="154"/>
    </location>
</feature>
<sequence>MEAMKEMVDQELGELRETFTSGRTKSLKWRKRQLSAIIEMVKDKEDEICEALFQDLGKHHTEAYRDELGIVKRSATTALKCLDQWVLPKKSKLPLIYLSVKGKVISEPLGTVLIFSSWNFPISLCLDPLIGAISAGNTVMIKPSELSPNASSFLA</sequence>
<evidence type="ECO:0000259" key="3">
    <source>
        <dbReference type="Pfam" id="PF00171"/>
    </source>
</evidence>
<dbReference type="Pfam" id="PF00171">
    <property type="entry name" value="Aldedh"/>
    <property type="match status" value="1"/>
</dbReference>
<keyword evidence="2" id="KW-0560">Oxidoreductase</keyword>
<dbReference type="GO" id="GO:0004029">
    <property type="term" value="F:aldehyde dehydrogenase (NAD+) activity"/>
    <property type="evidence" value="ECO:0007669"/>
    <property type="project" value="TreeGrafter"/>
</dbReference>
<dbReference type="Proteomes" id="UP000836841">
    <property type="component" value="Chromosome 3"/>
</dbReference>
<dbReference type="EMBL" id="OU466859">
    <property type="protein sequence ID" value="CAH2051362.1"/>
    <property type="molecule type" value="Genomic_DNA"/>
</dbReference>
<keyword evidence="5" id="KW-1185">Reference proteome</keyword>
<evidence type="ECO:0000313" key="5">
    <source>
        <dbReference type="Proteomes" id="UP000836841"/>
    </source>
</evidence>
<dbReference type="Gene3D" id="3.40.605.10">
    <property type="entry name" value="Aldehyde Dehydrogenase, Chain A, domain 1"/>
    <property type="match status" value="1"/>
</dbReference>
<dbReference type="InterPro" id="IPR016162">
    <property type="entry name" value="Ald_DH_N"/>
</dbReference>
<evidence type="ECO:0000313" key="4">
    <source>
        <dbReference type="EMBL" id="CAH2051362.1"/>
    </source>
</evidence>
<dbReference type="PANTHER" id="PTHR43570">
    <property type="entry name" value="ALDEHYDE DEHYDROGENASE"/>
    <property type="match status" value="1"/>
</dbReference>
<dbReference type="AlphaFoldDB" id="A0AAU9RUF8"/>
<reference evidence="4 5" key="1">
    <citation type="submission" date="2022-03" db="EMBL/GenBank/DDBJ databases">
        <authorList>
            <person name="Nunn A."/>
            <person name="Chopra R."/>
            <person name="Nunn A."/>
            <person name="Contreras Garrido A."/>
        </authorList>
    </citation>
    <scope>NUCLEOTIDE SEQUENCE [LARGE SCALE GENOMIC DNA]</scope>
</reference>
<dbReference type="GO" id="GO:0005737">
    <property type="term" value="C:cytoplasm"/>
    <property type="evidence" value="ECO:0007669"/>
    <property type="project" value="TreeGrafter"/>
</dbReference>
<protein>
    <recommendedName>
        <fullName evidence="3">Aldehyde dehydrogenase domain-containing protein</fullName>
    </recommendedName>
</protein>
<evidence type="ECO:0000256" key="2">
    <source>
        <dbReference type="ARBA" id="ARBA00023002"/>
    </source>
</evidence>
<dbReference type="SUPFAM" id="SSF53720">
    <property type="entry name" value="ALDH-like"/>
    <property type="match status" value="1"/>
</dbReference>
<dbReference type="InterPro" id="IPR012394">
    <property type="entry name" value="Aldehyde_DH_NAD(P)"/>
</dbReference>
<accession>A0AAU9RUF8</accession>
<organism evidence="4 5">
    <name type="scientific">Thlaspi arvense</name>
    <name type="common">Field penny-cress</name>
    <dbReference type="NCBI Taxonomy" id="13288"/>
    <lineage>
        <taxon>Eukaryota</taxon>
        <taxon>Viridiplantae</taxon>
        <taxon>Streptophyta</taxon>
        <taxon>Embryophyta</taxon>
        <taxon>Tracheophyta</taxon>
        <taxon>Spermatophyta</taxon>
        <taxon>Magnoliopsida</taxon>
        <taxon>eudicotyledons</taxon>
        <taxon>Gunneridae</taxon>
        <taxon>Pentapetalae</taxon>
        <taxon>rosids</taxon>
        <taxon>malvids</taxon>
        <taxon>Brassicales</taxon>
        <taxon>Brassicaceae</taxon>
        <taxon>Thlaspideae</taxon>
        <taxon>Thlaspi</taxon>
    </lineage>
</organism>
<dbReference type="InterPro" id="IPR016161">
    <property type="entry name" value="Ald_DH/histidinol_DH"/>
</dbReference>
<dbReference type="GO" id="GO:0006081">
    <property type="term" value="P:aldehyde metabolic process"/>
    <property type="evidence" value="ECO:0007669"/>
    <property type="project" value="InterPro"/>
</dbReference>
<proteinExistence type="inferred from homology"/>
<name>A0AAU9RUF8_THLAR</name>
<dbReference type="InterPro" id="IPR015590">
    <property type="entry name" value="Aldehyde_DH_dom"/>
</dbReference>
<gene>
    <name evidence="4" type="ORF">TAV2_LOCUS11450</name>
</gene>
<dbReference type="PANTHER" id="PTHR43570:SF17">
    <property type="entry name" value="ALDEHYDE DEHYDROGENASE FAMILY 3 MEMBER F1"/>
    <property type="match status" value="1"/>
</dbReference>
<comment type="similarity">
    <text evidence="1">Belongs to the aldehyde dehydrogenase family.</text>
</comment>
<evidence type="ECO:0000256" key="1">
    <source>
        <dbReference type="ARBA" id="ARBA00009986"/>
    </source>
</evidence>